<reference evidence="1 2" key="1">
    <citation type="journal article" date="2022" name="Genome Biol. Evol.">
        <title>The Spruce Budworm Genome: Reconstructing the Evolutionary History of Antifreeze Proteins.</title>
        <authorList>
            <person name="Beliveau C."/>
            <person name="Gagne P."/>
            <person name="Picq S."/>
            <person name="Vernygora O."/>
            <person name="Keeling C.I."/>
            <person name="Pinkney K."/>
            <person name="Doucet D."/>
            <person name="Wen F."/>
            <person name="Johnston J.S."/>
            <person name="Maaroufi H."/>
            <person name="Boyle B."/>
            <person name="Laroche J."/>
            <person name="Dewar K."/>
            <person name="Juretic N."/>
            <person name="Blackburn G."/>
            <person name="Nisole A."/>
            <person name="Brunet B."/>
            <person name="Brandao M."/>
            <person name="Lumley L."/>
            <person name="Duan J."/>
            <person name="Quan G."/>
            <person name="Lucarotti C.J."/>
            <person name="Roe A.D."/>
            <person name="Sperling F.A.H."/>
            <person name="Levesque R.C."/>
            <person name="Cusson M."/>
        </authorList>
    </citation>
    <scope>NUCLEOTIDE SEQUENCE [LARGE SCALE GENOMIC DNA]</scope>
    <source>
        <strain evidence="1">Glfc:IPQL:Cfum</strain>
    </source>
</reference>
<keyword evidence="2" id="KW-1185">Reference proteome</keyword>
<organism evidence="1 2">
    <name type="scientific">Choristoneura fumiferana</name>
    <name type="common">Spruce budworm moth</name>
    <name type="synonym">Archips fumiferana</name>
    <dbReference type="NCBI Taxonomy" id="7141"/>
    <lineage>
        <taxon>Eukaryota</taxon>
        <taxon>Metazoa</taxon>
        <taxon>Ecdysozoa</taxon>
        <taxon>Arthropoda</taxon>
        <taxon>Hexapoda</taxon>
        <taxon>Insecta</taxon>
        <taxon>Pterygota</taxon>
        <taxon>Neoptera</taxon>
        <taxon>Endopterygota</taxon>
        <taxon>Lepidoptera</taxon>
        <taxon>Glossata</taxon>
        <taxon>Ditrysia</taxon>
        <taxon>Tortricoidea</taxon>
        <taxon>Tortricidae</taxon>
        <taxon>Tortricinae</taxon>
        <taxon>Choristoneura</taxon>
    </lineage>
</organism>
<dbReference type="EMBL" id="CM046131">
    <property type="protein sequence ID" value="KAI8430223.1"/>
    <property type="molecule type" value="Genomic_DNA"/>
</dbReference>
<proteinExistence type="predicted"/>
<protein>
    <submittedName>
        <fullName evidence="1">Uncharacterized protein</fullName>
    </submittedName>
</protein>
<evidence type="ECO:0000313" key="2">
    <source>
        <dbReference type="Proteomes" id="UP001064048"/>
    </source>
</evidence>
<evidence type="ECO:0000313" key="1">
    <source>
        <dbReference type="EMBL" id="KAI8430223.1"/>
    </source>
</evidence>
<name>A0ACC0K1Z3_CHOFU</name>
<gene>
    <name evidence="1" type="ORF">MSG28_000567</name>
</gene>
<comment type="caution">
    <text evidence="1">The sequence shown here is derived from an EMBL/GenBank/DDBJ whole genome shotgun (WGS) entry which is preliminary data.</text>
</comment>
<accession>A0ACC0K1Z3</accession>
<dbReference type="Proteomes" id="UP001064048">
    <property type="component" value="Chromosome Z"/>
</dbReference>
<sequence length="949" mass="105358">MRRIRELVLAAAIAIVVGSPNEASEQSRLEHGEKKMSELILEMLEHFKKPDPVGVPGADIPDPYPVPDMRQSVSFGTNMDFKNTLVHGISKFRILHIDAEIGKMEVNAALLIDKLQARGNYTMSSWVSRARGPFTVDVTGLKITAKANLGVEREGKLRAQDIAIDISFSTMAANFENLDFIGSMFQGLVNSAGAYLFDSIKPYILKEAYTKARTEINNKLDQVAGDMQFPNSVSPLDMVIADARKKVREMDMDPYKVKDYNTTVSVFTVVLSNTWITGISSFHRVGNITLRMQNNTVIADFEIGTQKLSGSLQWEMTAIRGLMTKAGTASFTVEYVSGRIVLAQPLDTRNCPEFRDLDLEIGNIQVRCDGAGTLDYVIELFVNVLPNLLRYQIMDALEGPIRDKVQQELNKINVEETIKQELPRIDEMQEEGFKLSSLKDSPTSVTTVAHQRLLCVALAPDTAAPGPREWRLLVSHRDRGAQHVGREANMWGRSAWVLAAVCAAAALDPDISLHTTSEEQVIEGEQRLSETILQILEHFKQPDPIGIPGADIPEPYPVPDMKQTISFGTTLYFKNTAVHGISKFRILYINAEIGAMEVHAAMLIDKLQARGNYTMSTWVNKAQGPFTVDVTGLKITAKANLGVERDGKLRAQDIAIDISFNTISMNFENLGLFGSMFQGIVNSVGNFLFDSIKPYILKEAYIKVRAEINKKLEEVAGDMQFPNSISPLDMLIADGRGKVRALQMDPYRVNDYNATVSIFSVSLSNTWVTGASSFHRVGNITLKMENNTIIADFEIGTQKLEGTTQWDISAVGGLLSRAGTAAFSVEYISGRLVVAQPLDTRNRPEFRGVDLEIGNIQVRCNGAGTLDYLIELVVNILPNLLRYQIMDALEGPIKEKIQTELNKINVEETIVQELIPKLDEMQKEGLRLSAIRGAPVTVQSYDEDDFFNF</sequence>